<evidence type="ECO:0000256" key="1">
    <source>
        <dbReference type="SAM" id="MobiDB-lite"/>
    </source>
</evidence>
<dbReference type="RefSeq" id="WP_152261086.1">
    <property type="nucleotide sequence ID" value="NZ_CP045143.1"/>
</dbReference>
<name>A0A5P8M6Y6_9LACO</name>
<proteinExistence type="predicted"/>
<accession>A0A5P8M6Y6</accession>
<dbReference type="KEGG" id="lhb:D1010_12170"/>
<dbReference type="AlphaFoldDB" id="A0A5P8M6Y6"/>
<feature type="compositionally biased region" description="Low complexity" evidence="1">
    <location>
        <begin position="46"/>
        <end position="58"/>
    </location>
</feature>
<feature type="region of interest" description="Disordered" evidence="1">
    <location>
        <begin position="28"/>
        <end position="68"/>
    </location>
</feature>
<organism evidence="2 3">
    <name type="scientific">Schleiferilactobacillus harbinensis</name>
    <dbReference type="NCBI Taxonomy" id="304207"/>
    <lineage>
        <taxon>Bacteria</taxon>
        <taxon>Bacillati</taxon>
        <taxon>Bacillota</taxon>
        <taxon>Bacilli</taxon>
        <taxon>Lactobacillales</taxon>
        <taxon>Lactobacillaceae</taxon>
        <taxon>Schleiferilactobacillus</taxon>
    </lineage>
</organism>
<protein>
    <submittedName>
        <fullName evidence="2">Uncharacterized protein</fullName>
    </submittedName>
</protein>
<feature type="compositionally biased region" description="Gly residues" evidence="1">
    <location>
        <begin position="34"/>
        <end position="45"/>
    </location>
</feature>
<reference evidence="2 3" key="1">
    <citation type="submission" date="2019-10" db="EMBL/GenBank/DDBJ databases">
        <title>The completed genome of Lactobacillus harbinensis M1.</title>
        <authorList>
            <person name="Zheng Y."/>
        </authorList>
    </citation>
    <scope>NUCLEOTIDE SEQUENCE [LARGE SCALE GENOMIC DNA]</scope>
    <source>
        <strain evidence="2 3">M1</strain>
    </source>
</reference>
<dbReference type="EMBL" id="CP045143">
    <property type="protein sequence ID" value="QFR24077.1"/>
    <property type="molecule type" value="Genomic_DNA"/>
</dbReference>
<sequence length="386" mass="39672">MADNDLTTTAKAVLAVNTHLTTVDARLTKVEKGGSTGGGDTGGGTTTPTDPTVPDSGVNVDPGTSLTSQKEAWSGSTKVNQADKLTLDASINKTLDNVGDGLQFVFKIVKTPLTSGTQGDVADLVPVASTSTTPQTGKYVCSVPVPISIKKGSFSAGKVLTIALDGIGEGLPNITKSAPPEIQLTLNSDGTISTQPIEGYAFDKLTGGSTGAYYDVVIVSVNTYTVVPPVVPLAAGTSLWSGALSSTIDNGTPSTLTLDNKLKADYSNVGNGVQLSVGSIWTDSLGDETYDSSVITFSTLQIAKADLVSGKTISLKTNMAGKTVGSTNRSSNTSNGDGTVTGEASITLKVGSQTLSVSFTALVVKSNNQLNWSYSFYPKLTKVTTY</sequence>
<dbReference type="Proteomes" id="UP000326779">
    <property type="component" value="Chromosome"/>
</dbReference>
<evidence type="ECO:0000313" key="3">
    <source>
        <dbReference type="Proteomes" id="UP000326779"/>
    </source>
</evidence>
<evidence type="ECO:0000313" key="2">
    <source>
        <dbReference type="EMBL" id="QFR24077.1"/>
    </source>
</evidence>
<gene>
    <name evidence="2" type="ORF">D1010_12170</name>
</gene>